<dbReference type="GO" id="GO:0005524">
    <property type="term" value="F:ATP binding"/>
    <property type="evidence" value="ECO:0007669"/>
    <property type="project" value="InterPro"/>
</dbReference>
<dbReference type="PANTHER" id="PTHR43382">
    <property type="entry name" value="PROLYL-TRNA SYNTHETASE"/>
    <property type="match status" value="1"/>
</dbReference>
<dbReference type="InterPro" id="IPR004154">
    <property type="entry name" value="Anticodon-bd"/>
</dbReference>
<dbReference type="EMBL" id="CP151515">
    <property type="protein sequence ID" value="WZN66394.1"/>
    <property type="molecule type" value="Genomic_DNA"/>
</dbReference>
<evidence type="ECO:0000313" key="3">
    <source>
        <dbReference type="EMBL" id="WZN66394.1"/>
    </source>
</evidence>
<dbReference type="GO" id="GO:0004827">
    <property type="term" value="F:proline-tRNA ligase activity"/>
    <property type="evidence" value="ECO:0007669"/>
    <property type="project" value="InterPro"/>
</dbReference>
<name>A0AAX4PLA0_9CHLO</name>
<dbReference type="Pfam" id="PF03129">
    <property type="entry name" value="HGTP_anticodon"/>
    <property type="match status" value="1"/>
</dbReference>
<dbReference type="Gene3D" id="3.40.50.800">
    <property type="entry name" value="Anticodon-binding domain"/>
    <property type="match status" value="1"/>
</dbReference>
<dbReference type="GO" id="GO:0005737">
    <property type="term" value="C:cytoplasm"/>
    <property type="evidence" value="ECO:0007669"/>
    <property type="project" value="InterPro"/>
</dbReference>
<dbReference type="PANTHER" id="PTHR43382:SF3">
    <property type="entry name" value="PROLINE--TRNA LIGASE, CHLOROPLASTIC_MITOCHONDRIAL"/>
    <property type="match status" value="1"/>
</dbReference>
<organism evidence="3 4">
    <name type="scientific">Chloropicon roscoffensis</name>
    <dbReference type="NCBI Taxonomy" id="1461544"/>
    <lineage>
        <taxon>Eukaryota</taxon>
        <taxon>Viridiplantae</taxon>
        <taxon>Chlorophyta</taxon>
        <taxon>Chloropicophyceae</taxon>
        <taxon>Chloropicales</taxon>
        <taxon>Chloropicaceae</taxon>
        <taxon>Chloropicon</taxon>
    </lineage>
</organism>
<accession>A0AAX4PLA0</accession>
<feature type="compositionally biased region" description="Basic residues" evidence="1">
    <location>
        <begin position="7"/>
        <end position="18"/>
    </location>
</feature>
<evidence type="ECO:0000313" key="4">
    <source>
        <dbReference type="Proteomes" id="UP001472866"/>
    </source>
</evidence>
<gene>
    <name evidence="3" type="ORF">HKI87_15g79600</name>
</gene>
<keyword evidence="4" id="KW-1185">Reference proteome</keyword>
<proteinExistence type="predicted"/>
<dbReference type="InterPro" id="IPR004499">
    <property type="entry name" value="Pro-tRNA-ligase_IIa_arc-type"/>
</dbReference>
<dbReference type="SUPFAM" id="SSF52954">
    <property type="entry name" value="Class II aaRS ABD-related"/>
    <property type="match status" value="1"/>
</dbReference>
<reference evidence="3 4" key="1">
    <citation type="submission" date="2024-03" db="EMBL/GenBank/DDBJ databases">
        <title>Complete genome sequence of the green alga Chloropicon roscoffensis RCC1871.</title>
        <authorList>
            <person name="Lemieux C."/>
            <person name="Pombert J.-F."/>
            <person name="Otis C."/>
            <person name="Turmel M."/>
        </authorList>
    </citation>
    <scope>NUCLEOTIDE SEQUENCE [LARGE SCALE GENOMIC DNA]</scope>
    <source>
        <strain evidence="3 4">RCC1871</strain>
    </source>
</reference>
<feature type="region of interest" description="Disordered" evidence="1">
    <location>
        <begin position="1"/>
        <end position="48"/>
    </location>
</feature>
<dbReference type="Proteomes" id="UP001472866">
    <property type="component" value="Chromosome 15"/>
</dbReference>
<dbReference type="AlphaFoldDB" id="A0AAX4PLA0"/>
<feature type="domain" description="Anticodon-binding" evidence="2">
    <location>
        <begin position="92"/>
        <end position="196"/>
    </location>
</feature>
<dbReference type="InterPro" id="IPR036621">
    <property type="entry name" value="Anticodon-bd_dom_sf"/>
</dbReference>
<evidence type="ECO:0000259" key="2">
    <source>
        <dbReference type="Pfam" id="PF03129"/>
    </source>
</evidence>
<sequence length="219" mass="25374">MAAEGGKRKRPFSRKRKKTSADGGEGEDQAKPTTEEVTAEEKHLRDRQRKLREIALRERAHGREYKKAKWRRTIHKTPRKDVKRDRKGIVPDVVIVPIVWKERREECESIFQACKELQRGINKAGVQCTLDDSNEFMPGTKFKYWEQRGVKVRVELGPRDFRQHLITIATSTVPGRVADKETIKHISVQQVADHLKRTLASATTKAAEEETKRHVKFEN</sequence>
<dbReference type="GO" id="GO:0017101">
    <property type="term" value="C:aminoacyl-tRNA synthetase multienzyme complex"/>
    <property type="evidence" value="ECO:0007669"/>
    <property type="project" value="TreeGrafter"/>
</dbReference>
<dbReference type="GO" id="GO:0006433">
    <property type="term" value="P:prolyl-tRNA aminoacylation"/>
    <property type="evidence" value="ECO:0007669"/>
    <property type="project" value="InterPro"/>
</dbReference>
<keyword evidence="3" id="KW-0436">Ligase</keyword>
<evidence type="ECO:0000256" key="1">
    <source>
        <dbReference type="SAM" id="MobiDB-lite"/>
    </source>
</evidence>
<protein>
    <submittedName>
        <fullName evidence="3">Proline--tRNA ligase</fullName>
    </submittedName>
</protein>
<feature type="compositionally biased region" description="Basic and acidic residues" evidence="1">
    <location>
        <begin position="28"/>
        <end position="44"/>
    </location>
</feature>